<evidence type="ECO:0000313" key="20">
    <source>
        <dbReference type="EMBL" id="CEL89699.1"/>
    </source>
</evidence>
<evidence type="ECO:0000256" key="17">
    <source>
        <dbReference type="ARBA" id="ARBA00030571"/>
    </source>
</evidence>
<evidence type="ECO:0000256" key="19">
    <source>
        <dbReference type="PIRSR" id="PIRSR006135-2"/>
    </source>
</evidence>
<comment type="catalytic activity">
    <reaction evidence="1">
        <text>adenosylcob(III)inamide + ATP = adenosylcob(III)inamide phosphate + ADP + H(+)</text>
        <dbReference type="Rhea" id="RHEA:15769"/>
        <dbReference type="ChEBI" id="CHEBI:2480"/>
        <dbReference type="ChEBI" id="CHEBI:15378"/>
        <dbReference type="ChEBI" id="CHEBI:30616"/>
        <dbReference type="ChEBI" id="CHEBI:58502"/>
        <dbReference type="ChEBI" id="CHEBI:456216"/>
        <dbReference type="EC" id="2.7.1.156"/>
    </reaction>
</comment>
<accession>A0A0B7GJ25</accession>
<dbReference type="AlphaFoldDB" id="A0A0B7GJ25"/>
<comment type="catalytic activity">
    <reaction evidence="2">
        <text>adenosylcob(III)inamide phosphate + GTP + H(+) = adenosylcob(III)inamide-GDP + diphosphate</text>
        <dbReference type="Rhea" id="RHEA:22712"/>
        <dbReference type="ChEBI" id="CHEBI:15378"/>
        <dbReference type="ChEBI" id="CHEBI:33019"/>
        <dbReference type="ChEBI" id="CHEBI:37565"/>
        <dbReference type="ChEBI" id="CHEBI:58502"/>
        <dbReference type="ChEBI" id="CHEBI:60487"/>
        <dbReference type="EC" id="2.7.7.62"/>
    </reaction>
</comment>
<dbReference type="Gene3D" id="3.40.50.300">
    <property type="entry name" value="P-loop containing nucleotide triphosphate hydrolases"/>
    <property type="match status" value="1"/>
</dbReference>
<evidence type="ECO:0000256" key="2">
    <source>
        <dbReference type="ARBA" id="ARBA00000711"/>
    </source>
</evidence>
<dbReference type="Pfam" id="PF02283">
    <property type="entry name" value="CobU"/>
    <property type="match status" value="1"/>
</dbReference>
<evidence type="ECO:0000256" key="9">
    <source>
        <dbReference type="ARBA" id="ARBA00012523"/>
    </source>
</evidence>
<feature type="active site" description="GMP-histidine intermediate" evidence="18">
    <location>
        <position position="51"/>
    </location>
</feature>
<dbReference type="PANTHER" id="PTHR34848:SF1">
    <property type="entry name" value="BIFUNCTIONAL ADENOSYLCOBALAMIN BIOSYNTHESIS PROTEIN COBU"/>
    <property type="match status" value="1"/>
</dbReference>
<dbReference type="GO" id="GO:0005525">
    <property type="term" value="F:GTP binding"/>
    <property type="evidence" value="ECO:0007669"/>
    <property type="project" value="UniProtKB-KW"/>
</dbReference>
<comment type="pathway">
    <text evidence="6">Cofactor biosynthesis; adenosylcobalamin biosynthesis; adenosylcobalamin from cob(II)yrinate a,c-diamide: step 5/7.</text>
</comment>
<proteinExistence type="inferred from homology"/>
<dbReference type="GO" id="GO:0009236">
    <property type="term" value="P:cobalamin biosynthetic process"/>
    <property type="evidence" value="ECO:0007669"/>
    <property type="project" value="UniProtKB-UniPathway"/>
</dbReference>
<evidence type="ECO:0000313" key="21">
    <source>
        <dbReference type="Proteomes" id="UP000183504"/>
    </source>
</evidence>
<dbReference type="EC" id="2.7.1.156" evidence="8"/>
<evidence type="ECO:0000256" key="18">
    <source>
        <dbReference type="PIRSR" id="PIRSR006135-1"/>
    </source>
</evidence>
<comment type="pathway">
    <text evidence="5">Cofactor biosynthesis; adenosylcobalamin biosynthesis; adenosylcobalamin from cob(II)yrinate a,c-diamide: step 6/7.</text>
</comment>
<dbReference type="EC" id="2.7.7.62" evidence="9"/>
<keyword evidence="11 20" id="KW-0808">Transferase</keyword>
<evidence type="ECO:0000256" key="1">
    <source>
        <dbReference type="ARBA" id="ARBA00000312"/>
    </source>
</evidence>
<dbReference type="Proteomes" id="UP000183504">
    <property type="component" value="Unassembled WGS sequence"/>
</dbReference>
<dbReference type="UniPathway" id="UPA00148">
    <property type="reaction ID" value="UER00236"/>
</dbReference>
<evidence type="ECO:0000256" key="8">
    <source>
        <dbReference type="ARBA" id="ARBA00012016"/>
    </source>
</evidence>
<keyword evidence="15 19" id="KW-0342">GTP-binding</keyword>
<dbReference type="PANTHER" id="PTHR34848">
    <property type="match status" value="1"/>
</dbReference>
<evidence type="ECO:0000256" key="10">
    <source>
        <dbReference type="ARBA" id="ARBA00022573"/>
    </source>
</evidence>
<name>A0A0B7GJ25_STRSA</name>
<keyword evidence="12 19" id="KW-0547">Nucleotide-binding</keyword>
<organism evidence="20 21">
    <name type="scientific">Streptococcus sanguinis</name>
    <dbReference type="NCBI Taxonomy" id="1305"/>
    <lineage>
        <taxon>Bacteria</taxon>
        <taxon>Bacillati</taxon>
        <taxon>Bacillota</taxon>
        <taxon>Bacilli</taxon>
        <taxon>Lactobacillales</taxon>
        <taxon>Streptococcaceae</taxon>
        <taxon>Streptococcus</taxon>
    </lineage>
</organism>
<keyword evidence="13" id="KW-0418">Kinase</keyword>
<dbReference type="GO" id="GO:0005524">
    <property type="term" value="F:ATP binding"/>
    <property type="evidence" value="ECO:0007669"/>
    <property type="project" value="UniProtKB-KW"/>
</dbReference>
<evidence type="ECO:0000256" key="7">
    <source>
        <dbReference type="ARBA" id="ARBA00007490"/>
    </source>
</evidence>
<protein>
    <recommendedName>
        <fullName evidence="16">Adenosylcobinamide kinase</fullName>
        <ecNumber evidence="8">2.7.1.156</ecNumber>
        <ecNumber evidence="9">2.7.7.62</ecNumber>
    </recommendedName>
    <alternativeName>
        <fullName evidence="17">Adenosylcobinamide-phosphate guanylyltransferase</fullName>
    </alternativeName>
</protein>
<dbReference type="GO" id="GO:0008820">
    <property type="term" value="F:cobinamide phosphate guanylyltransferase activity"/>
    <property type="evidence" value="ECO:0007669"/>
    <property type="project" value="UniProtKB-EC"/>
</dbReference>
<comment type="similarity">
    <text evidence="7">Belongs to the CobU/CobP family.</text>
</comment>
<evidence type="ECO:0000256" key="13">
    <source>
        <dbReference type="ARBA" id="ARBA00022777"/>
    </source>
</evidence>
<feature type="binding site" evidence="19">
    <location>
        <position position="83"/>
    </location>
    <ligand>
        <name>GTP</name>
        <dbReference type="ChEBI" id="CHEBI:37565"/>
    </ligand>
</feature>
<keyword evidence="20" id="KW-0548">Nucleotidyltransferase</keyword>
<evidence type="ECO:0000256" key="12">
    <source>
        <dbReference type="ARBA" id="ARBA00022741"/>
    </source>
</evidence>
<evidence type="ECO:0000256" key="14">
    <source>
        <dbReference type="ARBA" id="ARBA00022840"/>
    </source>
</evidence>
<evidence type="ECO:0000256" key="5">
    <source>
        <dbReference type="ARBA" id="ARBA00004692"/>
    </source>
</evidence>
<dbReference type="EMBL" id="CDMW01000001">
    <property type="protein sequence ID" value="CEL89699.1"/>
    <property type="molecule type" value="Genomic_DNA"/>
</dbReference>
<feature type="binding site" evidence="19">
    <location>
        <begin position="33"/>
        <end position="35"/>
    </location>
    <ligand>
        <name>GTP</name>
        <dbReference type="ChEBI" id="CHEBI:37565"/>
    </ligand>
</feature>
<feature type="binding site" evidence="19">
    <location>
        <begin position="9"/>
        <end position="16"/>
    </location>
    <ligand>
        <name>GTP</name>
        <dbReference type="ChEBI" id="CHEBI:37565"/>
    </ligand>
</feature>
<dbReference type="InterPro" id="IPR027417">
    <property type="entry name" value="P-loop_NTPase"/>
</dbReference>
<gene>
    <name evidence="20" type="primary">cobU</name>
    <name evidence="20" type="ORF">SSV_0385</name>
</gene>
<evidence type="ECO:0000256" key="6">
    <source>
        <dbReference type="ARBA" id="ARBA00005159"/>
    </source>
</evidence>
<dbReference type="SUPFAM" id="SSF52540">
    <property type="entry name" value="P-loop containing nucleoside triphosphate hydrolases"/>
    <property type="match status" value="1"/>
</dbReference>
<evidence type="ECO:0000256" key="16">
    <source>
        <dbReference type="ARBA" id="ARBA00029570"/>
    </source>
</evidence>
<dbReference type="NCBIfam" id="NF004469">
    <property type="entry name" value="PRK05800.1"/>
    <property type="match status" value="1"/>
</dbReference>
<dbReference type="CDD" id="cd00544">
    <property type="entry name" value="CobU"/>
    <property type="match status" value="1"/>
</dbReference>
<dbReference type="PIRSF" id="PIRSF006135">
    <property type="entry name" value="CobU"/>
    <property type="match status" value="1"/>
</dbReference>
<evidence type="ECO:0000256" key="3">
    <source>
        <dbReference type="ARBA" id="ARBA00001522"/>
    </source>
</evidence>
<comment type="function">
    <text evidence="4">Catalyzes ATP-dependent phosphorylation of adenosylcobinamide and addition of GMP to adenosylcobinamide phosphate.</text>
</comment>
<reference evidence="20 21" key="1">
    <citation type="submission" date="2015-01" db="EMBL/GenBank/DDBJ databases">
        <authorList>
            <person name="Pelicic Vladimir"/>
        </authorList>
    </citation>
    <scope>NUCLEOTIDE SEQUENCE [LARGE SCALE GENOMIC DNA]</scope>
    <source>
        <strain evidence="20 21">2908</strain>
    </source>
</reference>
<comment type="catalytic activity">
    <reaction evidence="3">
        <text>adenosylcob(III)inamide + GTP = adenosylcob(III)inamide phosphate + GDP + H(+)</text>
        <dbReference type="Rhea" id="RHEA:15765"/>
        <dbReference type="ChEBI" id="CHEBI:2480"/>
        <dbReference type="ChEBI" id="CHEBI:15378"/>
        <dbReference type="ChEBI" id="CHEBI:37565"/>
        <dbReference type="ChEBI" id="CHEBI:58189"/>
        <dbReference type="ChEBI" id="CHEBI:58502"/>
        <dbReference type="EC" id="2.7.1.156"/>
    </reaction>
</comment>
<dbReference type="GO" id="GO:0043752">
    <property type="term" value="F:adenosylcobinamide kinase activity"/>
    <property type="evidence" value="ECO:0007669"/>
    <property type="project" value="UniProtKB-EC"/>
</dbReference>
<evidence type="ECO:0000256" key="15">
    <source>
        <dbReference type="ARBA" id="ARBA00023134"/>
    </source>
</evidence>
<dbReference type="InterPro" id="IPR003203">
    <property type="entry name" value="CobU/CobP"/>
</dbReference>
<sequence>MAKIVLVTGGARSGKSAFAEEQLANREEVCYIATGLPRGEDPEWQERIRLHQERRPSSWTTQEQYAGLAGWLREQSHPVYLLDCATLLTSNRLFDLIAQHFPDKLELTEKNFLSRQEQSFLLQLLEEEWQELLSAIHQTDAECWIVTDEVGLGIVPETRLGRFFRDVQGKINQLIAKEASEAYLVICGLAQQLK</sequence>
<feature type="binding site" evidence="19">
    <location>
        <position position="63"/>
    </location>
    <ligand>
        <name>GTP</name>
        <dbReference type="ChEBI" id="CHEBI:37565"/>
    </ligand>
</feature>
<dbReference type="RefSeq" id="WP_072073477.1">
    <property type="nucleotide sequence ID" value="NZ_CDMW01000001.1"/>
</dbReference>
<keyword evidence="10" id="KW-0169">Cobalamin biosynthesis</keyword>
<evidence type="ECO:0000256" key="4">
    <source>
        <dbReference type="ARBA" id="ARBA00003889"/>
    </source>
</evidence>
<keyword evidence="14" id="KW-0067">ATP-binding</keyword>
<evidence type="ECO:0000256" key="11">
    <source>
        <dbReference type="ARBA" id="ARBA00022679"/>
    </source>
</evidence>